<proteinExistence type="predicted"/>
<feature type="transmembrane region" description="Helical" evidence="5">
    <location>
        <begin position="657"/>
        <end position="678"/>
    </location>
</feature>
<organism evidence="8 9">
    <name type="scientific">Paraclostridium benzoelyticum</name>
    <dbReference type="NCBI Taxonomy" id="1629550"/>
    <lineage>
        <taxon>Bacteria</taxon>
        <taxon>Bacillati</taxon>
        <taxon>Bacillota</taxon>
        <taxon>Clostridia</taxon>
        <taxon>Peptostreptococcales</taxon>
        <taxon>Peptostreptococcaceae</taxon>
        <taxon>Paraclostridium</taxon>
    </lineage>
</organism>
<dbReference type="PATRIC" id="fig|1629550.3.peg.904"/>
<dbReference type="EMBL" id="LBBT01000155">
    <property type="protein sequence ID" value="KKY01692.1"/>
    <property type="molecule type" value="Genomic_DNA"/>
</dbReference>
<accession>A0A0M3DJY3</accession>
<feature type="transmembrane region" description="Helical" evidence="5">
    <location>
        <begin position="371"/>
        <end position="392"/>
    </location>
</feature>
<evidence type="ECO:0000259" key="6">
    <source>
        <dbReference type="Pfam" id="PF02517"/>
    </source>
</evidence>
<dbReference type="RefSeq" id="WP_046822672.1">
    <property type="nucleotide sequence ID" value="NZ_LBBT01000155.1"/>
</dbReference>
<dbReference type="InterPro" id="IPR013525">
    <property type="entry name" value="ABC2_TM"/>
</dbReference>
<keyword evidence="3 5" id="KW-1133">Transmembrane helix</keyword>
<evidence type="ECO:0000259" key="7">
    <source>
        <dbReference type="Pfam" id="PF12698"/>
    </source>
</evidence>
<evidence type="ECO:0000256" key="1">
    <source>
        <dbReference type="ARBA" id="ARBA00004141"/>
    </source>
</evidence>
<evidence type="ECO:0000256" key="2">
    <source>
        <dbReference type="ARBA" id="ARBA00022692"/>
    </source>
</evidence>
<name>A0A0M3DJY3_9FIRM</name>
<evidence type="ECO:0000313" key="9">
    <source>
        <dbReference type="Proteomes" id="UP000034407"/>
    </source>
</evidence>
<feature type="transmembrane region" description="Helical" evidence="5">
    <location>
        <begin position="572"/>
        <end position="589"/>
    </location>
</feature>
<dbReference type="InterPro" id="IPR003675">
    <property type="entry name" value="Rce1/LyrA-like_dom"/>
</dbReference>
<dbReference type="PANTHER" id="PTHR43471:SF3">
    <property type="entry name" value="ABC TRANSPORTER PERMEASE PROTEIN NATB"/>
    <property type="match status" value="1"/>
</dbReference>
<dbReference type="Pfam" id="PF02517">
    <property type="entry name" value="Rce1-like"/>
    <property type="match status" value="1"/>
</dbReference>
<protein>
    <submittedName>
        <fullName evidence="8">Sodium ABC transporter permease</fullName>
    </submittedName>
</protein>
<dbReference type="GO" id="GO:0140359">
    <property type="term" value="F:ABC-type transporter activity"/>
    <property type="evidence" value="ECO:0007669"/>
    <property type="project" value="InterPro"/>
</dbReference>
<feature type="transmembrane region" description="Helical" evidence="5">
    <location>
        <begin position="453"/>
        <end position="474"/>
    </location>
</feature>
<evidence type="ECO:0000256" key="5">
    <source>
        <dbReference type="SAM" id="Phobius"/>
    </source>
</evidence>
<keyword evidence="4 5" id="KW-0472">Membrane</keyword>
<dbReference type="NCBIfam" id="NF041647">
    <property type="entry name" value="ABC_perm_CPBP"/>
    <property type="match status" value="1"/>
</dbReference>
<feature type="domain" description="ABC-2 type transporter transmembrane" evidence="7">
    <location>
        <begin position="21"/>
        <end position="391"/>
    </location>
</feature>
<dbReference type="AlphaFoldDB" id="A0A0M3DJY3"/>
<dbReference type="GO" id="GO:0016020">
    <property type="term" value="C:membrane"/>
    <property type="evidence" value="ECO:0007669"/>
    <property type="project" value="UniProtKB-SubCell"/>
</dbReference>
<feature type="transmembrane region" description="Helical" evidence="5">
    <location>
        <begin position="240"/>
        <end position="266"/>
    </location>
</feature>
<reference evidence="8 9" key="1">
    <citation type="submission" date="2015-04" db="EMBL/GenBank/DDBJ databases">
        <title>Microcin producing Clostridium sp. JC272T.</title>
        <authorList>
            <person name="Jyothsna T."/>
            <person name="Sasikala C."/>
            <person name="Ramana C."/>
        </authorList>
    </citation>
    <scope>NUCLEOTIDE SEQUENCE [LARGE SCALE GENOMIC DNA]</scope>
    <source>
        <strain evidence="8 9">JC272</strain>
    </source>
</reference>
<feature type="transmembrane region" description="Helical" evidence="5">
    <location>
        <begin position="286"/>
        <end position="311"/>
    </location>
</feature>
<evidence type="ECO:0000256" key="4">
    <source>
        <dbReference type="ARBA" id="ARBA00023136"/>
    </source>
</evidence>
<feature type="transmembrane region" description="Helical" evidence="5">
    <location>
        <begin position="425"/>
        <end position="447"/>
    </location>
</feature>
<dbReference type="PANTHER" id="PTHR43471">
    <property type="entry name" value="ABC TRANSPORTER PERMEASE"/>
    <property type="match status" value="1"/>
</dbReference>
<feature type="domain" description="CAAX prenyl protease 2/Lysostaphin resistance protein A-like" evidence="6">
    <location>
        <begin position="537"/>
        <end position="626"/>
    </location>
</feature>
<dbReference type="OrthoDB" id="5486437at2"/>
<feature type="transmembrane region" description="Helical" evidence="5">
    <location>
        <begin position="323"/>
        <end position="343"/>
    </location>
</feature>
<evidence type="ECO:0000256" key="3">
    <source>
        <dbReference type="ARBA" id="ARBA00022989"/>
    </source>
</evidence>
<comment type="caution">
    <text evidence="8">The sequence shown here is derived from an EMBL/GenBank/DDBJ whole genome shotgun (WGS) entry which is preliminary data.</text>
</comment>
<keyword evidence="9" id="KW-1185">Reference proteome</keyword>
<dbReference type="GO" id="GO:0080120">
    <property type="term" value="P:CAAX-box protein maturation"/>
    <property type="evidence" value="ECO:0007669"/>
    <property type="project" value="UniProtKB-ARBA"/>
</dbReference>
<comment type="subcellular location">
    <subcellularLocation>
        <location evidence="1">Membrane</location>
        <topology evidence="1">Multi-pass membrane protein</topology>
    </subcellularLocation>
</comment>
<feature type="transmembrane region" description="Helical" evidence="5">
    <location>
        <begin position="537"/>
        <end position="560"/>
    </location>
</feature>
<gene>
    <name evidence="8" type="ORF">VN21_07285</name>
</gene>
<sequence>MRNKIVKQIFKKEILDILRDKKTIFMMIILPIILYPILMVGMTQVMSMSMNSMEKENINIAFDKNPNKALVSVIDETNKERKKDNSEVGQIELKTTDDYKKDLKDGNIDAYININDKNGYLNFNVYIDSSENSSSIAQEEVEKILNTYKEELVENKIKESGLDIKSTLEPLSYKTLDVAKNEEVAGHFIGQILPFVLIMGLLMGAIYPAIDVMAGEKERGTLETLFTLPITNLELVMGKYLAVSLCAVVSAILNILSIFITMVFLLATQGMVSEMGMVSIDYSQMILPGIITLICVCLFAMVVSAVSMCVCSLAKSFKDAQNYITPVTLFVMIPSYVSMVPTIELDSFTATIPVVNISLLIKSVLTFNSNISLTALVLLSNLVFVIIAVLLLSKMFNSEEILFGSSKNFALLEKRSNIKKGAMPSVADGVTLYAVGVVLLIYVGSLIQLKFGTAGIAATQIMIISMPLIFAWYIKSDFKNIFNIKIPKIQHVLGGIILWGGVFVVINLISQILLYLFPQNMQVVEGLNEALKVDDSILLNLIVIAVMPAICEEIFFRGFVFTSFTQSKEKKAQLWGVIFSGILFGFMHIDFIRVIPTSILGIALGYAVYKSKSIFIPMIMHFLNNSISVFAMHSTKSDGLIGKLNEALTIDFSNFEAFKLIILIMISLILVFIGIKLLSINKKNKIKANNEKELI</sequence>
<dbReference type="GO" id="GO:0004175">
    <property type="term" value="F:endopeptidase activity"/>
    <property type="evidence" value="ECO:0007669"/>
    <property type="project" value="UniProtKB-ARBA"/>
</dbReference>
<feature type="transmembrane region" description="Helical" evidence="5">
    <location>
        <begin position="24"/>
        <end position="46"/>
    </location>
</feature>
<keyword evidence="2 5" id="KW-0812">Transmembrane</keyword>
<dbReference type="Proteomes" id="UP000034407">
    <property type="component" value="Unassembled WGS sequence"/>
</dbReference>
<dbReference type="Pfam" id="PF12698">
    <property type="entry name" value="ABC2_membrane_3"/>
    <property type="match status" value="1"/>
</dbReference>
<feature type="transmembrane region" description="Helical" evidence="5">
    <location>
        <begin position="188"/>
        <end position="210"/>
    </location>
</feature>
<evidence type="ECO:0000313" key="8">
    <source>
        <dbReference type="EMBL" id="KKY01692.1"/>
    </source>
</evidence>
<feature type="transmembrane region" description="Helical" evidence="5">
    <location>
        <begin position="495"/>
        <end position="517"/>
    </location>
</feature>